<sequence>MTGYSYEPAQAHEWLAVATAGRLLVARVDDNSERVAQLAATGDPSTSVQGVLEVLTADGLGATGPFALLFWVDGDLTDKGLGVIVRGDAAVIVDTSDGEVTVSSRGVTTWTEQVIESPTGFRVQFDASSPSGLPQLPLQQGAAWVRRVQLAGVGATGSAREGTGAASRTSARKSRRETAAAAVEQAPVAPTAAKSAVPAGPAPVHEETRVFHTSTGSGAPATAEAETEADGYDYLFGATVFRPIGAAAVLADDDEDAASSMPETHFLSEAEAPPRPAAPGPVLGDHDGRTMLAADIMAARKRPGSGSAPTSGPTPNAPRPPAHRYVLSLPEGKSQALSAPVILGRAPSVSNVPASVLPHLVTLVGDDISRSHLRVAVEGDTVVVTDLHSSNGTHIIAPGKLPQLLRAGEPTPVITGTTIDLGSDVLLHVTEA</sequence>
<gene>
    <name evidence="4" type="ORF">SAMN05216219_2670</name>
</gene>
<organism evidence="4 5">
    <name type="scientific">Mycetocola miduiensis</name>
    <dbReference type="NCBI Taxonomy" id="995034"/>
    <lineage>
        <taxon>Bacteria</taxon>
        <taxon>Bacillati</taxon>
        <taxon>Actinomycetota</taxon>
        <taxon>Actinomycetes</taxon>
        <taxon>Micrococcales</taxon>
        <taxon>Microbacteriaceae</taxon>
        <taxon>Mycetocola</taxon>
    </lineage>
</organism>
<dbReference type="Proteomes" id="UP000198867">
    <property type="component" value="Unassembled WGS sequence"/>
</dbReference>
<evidence type="ECO:0000256" key="1">
    <source>
        <dbReference type="ARBA" id="ARBA00022553"/>
    </source>
</evidence>
<dbReference type="STRING" id="995034.SAMN05216219_2670"/>
<feature type="domain" description="FHA" evidence="3">
    <location>
        <begin position="341"/>
        <end position="395"/>
    </location>
</feature>
<keyword evidence="5" id="KW-1185">Reference proteome</keyword>
<evidence type="ECO:0000259" key="3">
    <source>
        <dbReference type="PROSITE" id="PS50006"/>
    </source>
</evidence>
<feature type="region of interest" description="Disordered" evidence="2">
    <location>
        <begin position="255"/>
        <end position="275"/>
    </location>
</feature>
<dbReference type="SUPFAM" id="SSF49879">
    <property type="entry name" value="SMAD/FHA domain"/>
    <property type="match status" value="1"/>
</dbReference>
<feature type="compositionally biased region" description="Low complexity" evidence="2">
    <location>
        <begin position="179"/>
        <end position="193"/>
    </location>
</feature>
<dbReference type="RefSeq" id="WP_090712246.1">
    <property type="nucleotide sequence ID" value="NZ_FOVM01000008.1"/>
</dbReference>
<dbReference type="Pfam" id="PF00498">
    <property type="entry name" value="FHA"/>
    <property type="match status" value="1"/>
</dbReference>
<dbReference type="CDD" id="cd00060">
    <property type="entry name" value="FHA"/>
    <property type="match status" value="1"/>
</dbReference>
<evidence type="ECO:0000313" key="5">
    <source>
        <dbReference type="Proteomes" id="UP000198867"/>
    </source>
</evidence>
<dbReference type="AlphaFoldDB" id="A0A1I5D291"/>
<reference evidence="5" key="1">
    <citation type="submission" date="2016-10" db="EMBL/GenBank/DDBJ databases">
        <authorList>
            <person name="Varghese N."/>
            <person name="Submissions S."/>
        </authorList>
    </citation>
    <scope>NUCLEOTIDE SEQUENCE [LARGE SCALE GENOMIC DNA]</scope>
    <source>
        <strain evidence="5">CGMCC 1.11101</strain>
    </source>
</reference>
<proteinExistence type="predicted"/>
<evidence type="ECO:0000256" key="2">
    <source>
        <dbReference type="SAM" id="MobiDB-lite"/>
    </source>
</evidence>
<dbReference type="OrthoDB" id="5485098at2"/>
<dbReference type="InterPro" id="IPR008984">
    <property type="entry name" value="SMAD_FHA_dom_sf"/>
</dbReference>
<dbReference type="PROSITE" id="PS50006">
    <property type="entry name" value="FHA_DOMAIN"/>
    <property type="match status" value="1"/>
</dbReference>
<evidence type="ECO:0000313" key="4">
    <source>
        <dbReference type="EMBL" id="SFN93358.1"/>
    </source>
</evidence>
<accession>A0A1I5D291</accession>
<protein>
    <submittedName>
        <fullName evidence="4">FHA domain-containing protein</fullName>
    </submittedName>
</protein>
<dbReference type="EMBL" id="FOVM01000008">
    <property type="protein sequence ID" value="SFN93358.1"/>
    <property type="molecule type" value="Genomic_DNA"/>
</dbReference>
<feature type="region of interest" description="Disordered" evidence="2">
    <location>
        <begin position="300"/>
        <end position="324"/>
    </location>
</feature>
<feature type="region of interest" description="Disordered" evidence="2">
    <location>
        <begin position="156"/>
        <end position="203"/>
    </location>
</feature>
<keyword evidence="1" id="KW-0597">Phosphoprotein</keyword>
<dbReference type="Gene3D" id="2.60.200.20">
    <property type="match status" value="1"/>
</dbReference>
<name>A0A1I5D291_9MICO</name>
<dbReference type="InterPro" id="IPR000253">
    <property type="entry name" value="FHA_dom"/>
</dbReference>